<dbReference type="EMBL" id="JAAIVB010000078">
    <property type="protein sequence ID" value="NEX64217.1"/>
    <property type="molecule type" value="Genomic_DNA"/>
</dbReference>
<feature type="region of interest" description="Disordered" evidence="1">
    <location>
        <begin position="445"/>
        <end position="474"/>
    </location>
</feature>
<keyword evidence="2" id="KW-1133">Transmembrane helix</keyword>
<gene>
    <name evidence="3" type="primary">pilO2</name>
    <name evidence="3" type="ORF">G3574_24305</name>
</gene>
<name>A0A6B3SU16_9BURK</name>
<feature type="compositionally biased region" description="Low complexity" evidence="1">
    <location>
        <begin position="449"/>
        <end position="460"/>
    </location>
</feature>
<evidence type="ECO:0000313" key="3">
    <source>
        <dbReference type="EMBL" id="NEX64217.1"/>
    </source>
</evidence>
<evidence type="ECO:0000313" key="4">
    <source>
        <dbReference type="Proteomes" id="UP000482155"/>
    </source>
</evidence>
<dbReference type="InterPro" id="IPR009663">
    <property type="entry name" value="PAP_PilO"/>
</dbReference>
<keyword evidence="2" id="KW-0812">Transmembrane</keyword>
<dbReference type="Proteomes" id="UP000482155">
    <property type="component" value="Unassembled WGS sequence"/>
</dbReference>
<dbReference type="Pfam" id="PF06864">
    <property type="entry name" value="PAP_PilO"/>
    <property type="match status" value="1"/>
</dbReference>
<comment type="caution">
    <text evidence="3">The sequence shown here is derived from an EMBL/GenBank/DDBJ whole genome shotgun (WGS) entry which is preliminary data.</text>
</comment>
<dbReference type="RefSeq" id="WP_163968125.1">
    <property type="nucleotide sequence ID" value="NZ_JAAIVB010000078.1"/>
</dbReference>
<proteinExistence type="predicted"/>
<dbReference type="AlphaFoldDB" id="A0A6B3SU16"/>
<protein>
    <submittedName>
        <fullName evidence="3">Type 4b pilus protein PilO2</fullName>
    </submittedName>
</protein>
<sequence length="474" mass="50289">MQRILNVGASTPVLIGLDWTALSREPREQKREMKTQLKFSGASHAILLSAGDSSAYGAGQAGRNTVSAAAWLALAVGAGRSLIVIKHLGGEEVWLCAIYKGLPLPRGDRILPRSRLLSALEDLMMAHDRSDFEFLLDGMQDAMLQEFAAFRPGSIDVLLQGTPPEQAKLVKAAGRGRLIAGLALLLLVVLGGVGYWQYRVYQEEERLRQEALKAQQQIPPDQQFMKNFLAYYAGRPRFPAVEFLDAAYKRAGKVALEQSGWRITSIDCQAATQTCTYDLVRRPFFGPLALRADQFDTLEQGMDTAKASARFDLAPKTLPAIARPMDIAAAFPSKAASSVAMLPPFQTAKDIGLAMELGAAAPIPNVSVPASPVDVQEGKWSVSGSSLAMDIVRKLDPALFYADSVTIEPGEKLSFAFAGTYLVSIGGPAPTATATGVPVATPAPPVPTAAPGAATPVAPAAMPPAAPTASPKGP</sequence>
<keyword evidence="2" id="KW-0472">Membrane</keyword>
<reference evidence="3 4" key="1">
    <citation type="submission" date="2020-02" db="EMBL/GenBank/DDBJ databases">
        <authorList>
            <person name="Kim M.K."/>
        </authorList>
    </citation>
    <scope>NUCLEOTIDE SEQUENCE [LARGE SCALE GENOMIC DNA]</scope>
    <source>
        <strain evidence="3 4">17J57-3</strain>
    </source>
</reference>
<evidence type="ECO:0000256" key="1">
    <source>
        <dbReference type="SAM" id="MobiDB-lite"/>
    </source>
</evidence>
<keyword evidence="4" id="KW-1185">Reference proteome</keyword>
<evidence type="ECO:0000256" key="2">
    <source>
        <dbReference type="SAM" id="Phobius"/>
    </source>
</evidence>
<accession>A0A6B3SU16</accession>
<organism evidence="3 4">
    <name type="scientific">Noviherbaspirillum galbum</name>
    <dbReference type="NCBI Taxonomy" id="2709383"/>
    <lineage>
        <taxon>Bacteria</taxon>
        <taxon>Pseudomonadati</taxon>
        <taxon>Pseudomonadota</taxon>
        <taxon>Betaproteobacteria</taxon>
        <taxon>Burkholderiales</taxon>
        <taxon>Oxalobacteraceae</taxon>
        <taxon>Noviherbaspirillum</taxon>
    </lineage>
</organism>
<feature type="transmembrane region" description="Helical" evidence="2">
    <location>
        <begin position="178"/>
        <end position="198"/>
    </location>
</feature>